<evidence type="ECO:0000259" key="5">
    <source>
        <dbReference type="PROSITE" id="PS50893"/>
    </source>
</evidence>
<comment type="caution">
    <text evidence="6">The sequence shown here is derived from an EMBL/GenBank/DDBJ whole genome shotgun (WGS) entry which is preliminary data.</text>
</comment>
<evidence type="ECO:0000256" key="1">
    <source>
        <dbReference type="ARBA" id="ARBA00005417"/>
    </source>
</evidence>
<dbReference type="PROSITE" id="PS00211">
    <property type="entry name" value="ABC_TRANSPORTER_1"/>
    <property type="match status" value="1"/>
</dbReference>
<proteinExistence type="inferred from homology"/>
<keyword evidence="2" id="KW-0813">Transport</keyword>
<dbReference type="PANTHER" id="PTHR43335:SF4">
    <property type="entry name" value="ABC TRANSPORTER, ATP-BINDING PROTEIN"/>
    <property type="match status" value="1"/>
</dbReference>
<dbReference type="InterPro" id="IPR027417">
    <property type="entry name" value="P-loop_NTPase"/>
</dbReference>
<dbReference type="GO" id="GO:0005524">
    <property type="term" value="F:ATP binding"/>
    <property type="evidence" value="ECO:0007669"/>
    <property type="project" value="UniProtKB-KW"/>
</dbReference>
<dbReference type="SMART" id="SM00382">
    <property type="entry name" value="AAA"/>
    <property type="match status" value="1"/>
</dbReference>
<dbReference type="Pfam" id="PF00005">
    <property type="entry name" value="ABC_tran"/>
    <property type="match status" value="1"/>
</dbReference>
<dbReference type="InterPro" id="IPR017871">
    <property type="entry name" value="ABC_transporter-like_CS"/>
</dbReference>
<evidence type="ECO:0000256" key="3">
    <source>
        <dbReference type="ARBA" id="ARBA00022741"/>
    </source>
</evidence>
<evidence type="ECO:0000256" key="4">
    <source>
        <dbReference type="ARBA" id="ARBA00022840"/>
    </source>
</evidence>
<evidence type="ECO:0000313" key="6">
    <source>
        <dbReference type="EMBL" id="PVU77405.1"/>
    </source>
</evidence>
<dbReference type="GO" id="GO:0016887">
    <property type="term" value="F:ATP hydrolysis activity"/>
    <property type="evidence" value="ECO:0007669"/>
    <property type="project" value="InterPro"/>
</dbReference>
<dbReference type="PROSITE" id="PS50893">
    <property type="entry name" value="ABC_TRANSPORTER_2"/>
    <property type="match status" value="1"/>
</dbReference>
<evidence type="ECO:0000256" key="2">
    <source>
        <dbReference type="ARBA" id="ARBA00022448"/>
    </source>
</evidence>
<gene>
    <name evidence="6" type="ORF">DDW13_00875</name>
</gene>
<keyword evidence="4 6" id="KW-0067">ATP-binding</keyword>
<reference evidence="6 7" key="1">
    <citation type="journal article" date="2015" name="Appl. Environ. Microbiol.">
        <title>Nanoarchaeota, Their Sulfolobales Host, and Nanoarchaeota Virus Distribution across Yellowstone National Park Hot Springs.</title>
        <authorList>
            <person name="Munson-McGee J.H."/>
            <person name="Field E.K."/>
            <person name="Bateson M."/>
            <person name="Rooney C."/>
            <person name="Stepanauskas R."/>
            <person name="Young M.J."/>
        </authorList>
    </citation>
    <scope>NUCLEOTIDE SEQUENCE [LARGE SCALE GENOMIC DNA]</scope>
    <source>
        <strain evidence="6">SCGC AC-742_N10</strain>
    </source>
</reference>
<dbReference type="AlphaFoldDB" id="A0A2T9XBG3"/>
<organism evidence="6 7">
    <name type="scientific">Acidianus hospitalis</name>
    <dbReference type="NCBI Taxonomy" id="563177"/>
    <lineage>
        <taxon>Archaea</taxon>
        <taxon>Thermoproteota</taxon>
        <taxon>Thermoprotei</taxon>
        <taxon>Sulfolobales</taxon>
        <taxon>Sulfolobaceae</taxon>
        <taxon>Acidianus</taxon>
    </lineage>
</organism>
<evidence type="ECO:0000313" key="7">
    <source>
        <dbReference type="Proteomes" id="UP000245638"/>
    </source>
</evidence>
<dbReference type="SUPFAM" id="SSF52540">
    <property type="entry name" value="P-loop containing nucleoside triphosphate hydrolases"/>
    <property type="match status" value="1"/>
</dbReference>
<dbReference type="Gene3D" id="3.40.50.300">
    <property type="entry name" value="P-loop containing nucleotide triphosphate hydrolases"/>
    <property type="match status" value="1"/>
</dbReference>
<dbReference type="EMBL" id="QEFD01000031">
    <property type="protein sequence ID" value="PVU77405.1"/>
    <property type="molecule type" value="Genomic_DNA"/>
</dbReference>
<dbReference type="InterPro" id="IPR003593">
    <property type="entry name" value="AAA+_ATPase"/>
</dbReference>
<protein>
    <submittedName>
        <fullName evidence="6">ABC transporter ATP-binding protein</fullName>
    </submittedName>
</protein>
<sequence length="301" mass="33884">MIIAEGIRKRYGNKSALNGVSLKAEKGKITAILGPNGAGKTTLIRIILGLIFPDDGEVRILDKDPFKDKSIFKKIGYIQELPNLPPFLTGREVLEFSAKIKGVDKSEIPKLLEMVGMTENADKKIAKYSKGMIQRIAIAEAMLGNPEVLIMDEPNMGTDPVLITNFRNMVKNIAKDGRTVLMTSHEMEDVKKIADKVYFIFKGSVYFEGTVEDLIKRFLGIRVIVETEDIENLKAEANKINFIKGVEEEGKNKVILTLTEDKREELIKRLVLAGVRIRSFYLDNELEEAYLNIVKEAMFND</sequence>
<keyword evidence="3" id="KW-0547">Nucleotide-binding</keyword>
<comment type="similarity">
    <text evidence="1">Belongs to the ABC transporter superfamily.</text>
</comment>
<dbReference type="Proteomes" id="UP000245638">
    <property type="component" value="Unassembled WGS sequence"/>
</dbReference>
<dbReference type="PANTHER" id="PTHR43335">
    <property type="entry name" value="ABC TRANSPORTER, ATP-BINDING PROTEIN"/>
    <property type="match status" value="1"/>
</dbReference>
<dbReference type="InterPro" id="IPR003439">
    <property type="entry name" value="ABC_transporter-like_ATP-bd"/>
</dbReference>
<accession>A0A2T9XBG3</accession>
<name>A0A2T9XBG3_9CREN</name>
<feature type="domain" description="ABC transporter" evidence="5">
    <location>
        <begin position="2"/>
        <end position="227"/>
    </location>
</feature>